<proteinExistence type="predicted"/>
<dbReference type="InParanoid" id="A0A163J0M8"/>
<protein>
    <recommendedName>
        <fullName evidence="3">Reverse transcriptase RNase H-like domain-containing protein</fullName>
    </recommendedName>
</protein>
<dbReference type="Proteomes" id="UP000078561">
    <property type="component" value="Unassembled WGS sequence"/>
</dbReference>
<reference evidence="1" key="1">
    <citation type="submission" date="2016-04" db="EMBL/GenBank/DDBJ databases">
        <authorList>
            <person name="Evans L.H."/>
            <person name="Alamgir A."/>
            <person name="Owens N."/>
            <person name="Weber N.D."/>
            <person name="Virtaneva K."/>
            <person name="Barbian K."/>
            <person name="Babar A."/>
            <person name="Rosenke K."/>
        </authorList>
    </citation>
    <scope>NUCLEOTIDE SEQUENCE [LARGE SCALE GENOMIC DNA]</scope>
    <source>
        <strain evidence="1">CBS 101.48</strain>
    </source>
</reference>
<dbReference type="EMBL" id="LT551137">
    <property type="protein sequence ID" value="SAL96474.1"/>
    <property type="molecule type" value="Genomic_DNA"/>
</dbReference>
<evidence type="ECO:0000313" key="2">
    <source>
        <dbReference type="Proteomes" id="UP000078561"/>
    </source>
</evidence>
<evidence type="ECO:0000313" key="1">
    <source>
        <dbReference type="EMBL" id="SAL96474.1"/>
    </source>
</evidence>
<dbReference type="AlphaFoldDB" id="A0A163J0M8"/>
<evidence type="ECO:0008006" key="3">
    <source>
        <dbReference type="Google" id="ProtNLM"/>
    </source>
</evidence>
<gene>
    <name evidence="1" type="primary">ABSGL_01886.1 scaffold 2531</name>
</gene>
<name>A0A163J0M8_ABSGL</name>
<accession>A0A163J0M8</accession>
<organism evidence="1">
    <name type="scientific">Absidia glauca</name>
    <name type="common">Pin mould</name>
    <dbReference type="NCBI Taxonomy" id="4829"/>
    <lineage>
        <taxon>Eukaryota</taxon>
        <taxon>Fungi</taxon>
        <taxon>Fungi incertae sedis</taxon>
        <taxon>Mucoromycota</taxon>
        <taxon>Mucoromycotina</taxon>
        <taxon>Mucoromycetes</taxon>
        <taxon>Mucorales</taxon>
        <taxon>Cunninghamellaceae</taxon>
        <taxon>Absidia</taxon>
    </lineage>
</organism>
<dbReference type="OrthoDB" id="2275149at2759"/>
<sequence>MEYSFVVKHLPGKDNVVADCLSRYPPSQISTENGQDDIEHLYHGLMTMDDFYDGELASIFRFLQRPWNQVYPLRIKLQAKSYYIQNGRLFKKLGE</sequence>
<keyword evidence="2" id="KW-1185">Reference proteome</keyword>